<dbReference type="Pfam" id="PF21694">
    <property type="entry name" value="DNA_pol3_delta_C"/>
    <property type="match status" value="1"/>
</dbReference>
<dbReference type="GO" id="GO:0003887">
    <property type="term" value="F:DNA-directed DNA polymerase activity"/>
    <property type="evidence" value="ECO:0007669"/>
    <property type="project" value="UniProtKB-UniRule"/>
</dbReference>
<dbReference type="EC" id="2.7.7.7" evidence="1 9"/>
<dbReference type="SUPFAM" id="SSF52540">
    <property type="entry name" value="P-loop containing nucleoside triphosphate hydrolases"/>
    <property type="match status" value="1"/>
</dbReference>
<dbReference type="SUPFAM" id="SSF48019">
    <property type="entry name" value="post-AAA+ oligomerization domain-like"/>
    <property type="match status" value="1"/>
</dbReference>
<evidence type="ECO:0000313" key="12">
    <source>
        <dbReference type="EMBL" id="AFV00583.1"/>
    </source>
</evidence>
<keyword evidence="13" id="KW-1185">Reference proteome</keyword>
<sequence length="349" mass="37968">MAKLRAEQLAAAASKSLAPIYIISGDEPLLVQEACDTLRQSARQQGYTERERYHADKSFDWGQLHASAASLSLFAEKKIIELHITGGKPGTEGGKALQEYAARPADDNLLLIVLPKIDRNTQKAKWFSALEQAGVFIQIWPINGAQLHQWLDQRLSAAGLSADRSAIDMLATRIEGNLLAAAQEIEKLKLLATDGRVDSQLLANVVANSARYDIFGLVDKALLGDVQAAVRNLQGLKGEGTEPLAILWALTRDIRSLLQVAAGTASGSNFDWACKQAGVWDSKKSIVSAALRRLKPNELEVLLRKCNGIDRAVKGMRPADPWDELLDLVLQLAGVRSLTASNTRMSLSI</sequence>
<dbReference type="eggNOG" id="COG1466">
    <property type="taxonomic scope" value="Bacteria"/>
</dbReference>
<dbReference type="Gene3D" id="1.10.8.60">
    <property type="match status" value="1"/>
</dbReference>
<reference evidence="12 13" key="1">
    <citation type="journal article" date="2013" name="Genome Announc.">
        <title>Complete genome sequence of Simiduia agarivorans SA1(T), a marine bacterium able to degrade a variety of polysaccharides.</title>
        <authorList>
            <person name="Lin S.Y."/>
            <person name="Shieh W.Y."/>
            <person name="Chen J.S."/>
            <person name="Tang S.L."/>
        </authorList>
    </citation>
    <scope>NUCLEOTIDE SEQUENCE [LARGE SCALE GENOMIC DNA]</scope>
    <source>
        <strain evidence="13">DSM 21679 / JCM 13881 / BCRC 17597 / SA1</strain>
    </source>
</reference>
<dbReference type="PANTHER" id="PTHR34388:SF1">
    <property type="entry name" value="DNA POLYMERASE III SUBUNIT DELTA"/>
    <property type="match status" value="1"/>
</dbReference>
<comment type="similarity">
    <text evidence="7">Belongs to the DNA polymerase HolA subunit family.</text>
</comment>
<evidence type="ECO:0000259" key="11">
    <source>
        <dbReference type="Pfam" id="PF21694"/>
    </source>
</evidence>
<keyword evidence="6" id="KW-0239">DNA-directed DNA polymerase</keyword>
<dbReference type="GO" id="GO:0003677">
    <property type="term" value="F:DNA binding"/>
    <property type="evidence" value="ECO:0007669"/>
    <property type="project" value="InterPro"/>
</dbReference>
<dbReference type="CDD" id="cd18138">
    <property type="entry name" value="HLD_clamp_pol_III_delta"/>
    <property type="match status" value="1"/>
</dbReference>
<keyword evidence="3" id="KW-0808">Transferase</keyword>
<dbReference type="InterPro" id="IPR008921">
    <property type="entry name" value="DNA_pol3_clamp-load_cplx_C"/>
</dbReference>
<keyword evidence="4" id="KW-0548">Nucleotidyltransferase</keyword>
<dbReference type="EMBL" id="CP003746">
    <property type="protein sequence ID" value="AFV00583.1"/>
    <property type="molecule type" value="Genomic_DNA"/>
</dbReference>
<evidence type="ECO:0000259" key="10">
    <source>
        <dbReference type="Pfam" id="PF06144"/>
    </source>
</evidence>
<dbReference type="Gene3D" id="1.20.272.10">
    <property type="match status" value="1"/>
</dbReference>
<organism evidence="12 13">
    <name type="scientific">Simiduia agarivorans (strain DSM 21679 / JCM 13881 / BCRC 17597 / SA1)</name>
    <dbReference type="NCBI Taxonomy" id="1117647"/>
    <lineage>
        <taxon>Bacteria</taxon>
        <taxon>Pseudomonadati</taxon>
        <taxon>Pseudomonadota</taxon>
        <taxon>Gammaproteobacteria</taxon>
        <taxon>Cellvibrionales</taxon>
        <taxon>Cellvibrionaceae</taxon>
        <taxon>Simiduia</taxon>
    </lineage>
</organism>
<dbReference type="KEGG" id="saga:M5M_17260"/>
<evidence type="ECO:0000313" key="13">
    <source>
        <dbReference type="Proteomes" id="UP000000466"/>
    </source>
</evidence>
<evidence type="ECO:0000256" key="5">
    <source>
        <dbReference type="ARBA" id="ARBA00022705"/>
    </source>
</evidence>
<dbReference type="STRING" id="1117647.M5M_17260"/>
<dbReference type="AlphaFoldDB" id="K4L307"/>
<dbReference type="InterPro" id="IPR005790">
    <property type="entry name" value="DNA_polIII_delta"/>
</dbReference>
<evidence type="ECO:0000256" key="3">
    <source>
        <dbReference type="ARBA" id="ARBA00022679"/>
    </source>
</evidence>
<dbReference type="RefSeq" id="WP_015048735.1">
    <property type="nucleotide sequence ID" value="NC_018868.3"/>
</dbReference>
<dbReference type="Gene3D" id="3.40.50.300">
    <property type="entry name" value="P-loop containing nucleotide triphosphate hydrolases"/>
    <property type="match status" value="1"/>
</dbReference>
<keyword evidence="5" id="KW-0235">DNA replication</keyword>
<dbReference type="NCBIfam" id="TIGR01128">
    <property type="entry name" value="holA"/>
    <property type="match status" value="1"/>
</dbReference>
<dbReference type="InterPro" id="IPR010372">
    <property type="entry name" value="DNA_pol3_delta_N"/>
</dbReference>
<proteinExistence type="inferred from homology"/>
<evidence type="ECO:0000256" key="8">
    <source>
        <dbReference type="ARBA" id="ARBA00049244"/>
    </source>
</evidence>
<dbReference type="Pfam" id="PF06144">
    <property type="entry name" value="DNA_pol3_delta"/>
    <property type="match status" value="1"/>
</dbReference>
<name>K4L307_SIMAS</name>
<dbReference type="GO" id="GO:0009360">
    <property type="term" value="C:DNA polymerase III complex"/>
    <property type="evidence" value="ECO:0007669"/>
    <property type="project" value="UniProtKB-UniRule"/>
</dbReference>
<evidence type="ECO:0000256" key="7">
    <source>
        <dbReference type="ARBA" id="ARBA00034754"/>
    </source>
</evidence>
<feature type="domain" description="DNA polymerase III delta N-terminal" evidence="10">
    <location>
        <begin position="21"/>
        <end position="136"/>
    </location>
</feature>
<dbReference type="HOGENOM" id="CLU_044694_0_0_6"/>
<feature type="domain" description="DNA polymerase III delta subunit-like C-terminal" evidence="11">
    <location>
        <begin position="213"/>
        <end position="315"/>
    </location>
</feature>
<evidence type="ECO:0000256" key="4">
    <source>
        <dbReference type="ARBA" id="ARBA00022695"/>
    </source>
</evidence>
<comment type="catalytic activity">
    <reaction evidence="8">
        <text>DNA(n) + a 2'-deoxyribonucleoside 5'-triphosphate = DNA(n+1) + diphosphate</text>
        <dbReference type="Rhea" id="RHEA:22508"/>
        <dbReference type="Rhea" id="RHEA-COMP:17339"/>
        <dbReference type="Rhea" id="RHEA-COMP:17340"/>
        <dbReference type="ChEBI" id="CHEBI:33019"/>
        <dbReference type="ChEBI" id="CHEBI:61560"/>
        <dbReference type="ChEBI" id="CHEBI:173112"/>
        <dbReference type="EC" id="2.7.7.7"/>
    </reaction>
</comment>
<evidence type="ECO:0000256" key="2">
    <source>
        <dbReference type="ARBA" id="ARBA00017703"/>
    </source>
</evidence>
<dbReference type="Proteomes" id="UP000000466">
    <property type="component" value="Chromosome"/>
</dbReference>
<gene>
    <name evidence="12" type="primary">holA</name>
    <name evidence="12" type="ordered locus">M5M_17260</name>
</gene>
<protein>
    <recommendedName>
        <fullName evidence="2 9">DNA polymerase III subunit delta</fullName>
        <ecNumber evidence="1 9">2.7.7.7</ecNumber>
    </recommendedName>
</protein>
<accession>K4L307</accession>
<evidence type="ECO:0000256" key="1">
    <source>
        <dbReference type="ARBA" id="ARBA00012417"/>
    </source>
</evidence>
<dbReference type="OrthoDB" id="9770982at2"/>
<dbReference type="PANTHER" id="PTHR34388">
    <property type="entry name" value="DNA POLYMERASE III SUBUNIT DELTA"/>
    <property type="match status" value="1"/>
</dbReference>
<dbReference type="InterPro" id="IPR027417">
    <property type="entry name" value="P-loop_NTPase"/>
</dbReference>
<evidence type="ECO:0000256" key="6">
    <source>
        <dbReference type="ARBA" id="ARBA00022932"/>
    </source>
</evidence>
<evidence type="ECO:0000256" key="9">
    <source>
        <dbReference type="NCBIfam" id="TIGR01128"/>
    </source>
</evidence>
<dbReference type="GO" id="GO:0006261">
    <property type="term" value="P:DNA-templated DNA replication"/>
    <property type="evidence" value="ECO:0007669"/>
    <property type="project" value="TreeGrafter"/>
</dbReference>
<dbReference type="InterPro" id="IPR048466">
    <property type="entry name" value="DNA_pol3_delta-like_C"/>
</dbReference>